<dbReference type="STRING" id="454194.PYK22_01080"/>
<reference evidence="3 4" key="2">
    <citation type="submission" date="2015-01" db="EMBL/GenBank/DDBJ databases">
        <title>Complete genome sequence of Pyrinomonas methylaliphatogenes type strain K22T.</title>
        <authorList>
            <person name="Lee K.C.Y."/>
            <person name="Power J.F."/>
            <person name="Dunfield P.F."/>
            <person name="Morgan X.C."/>
            <person name="Huttenhower C."/>
            <person name="Stott M.B."/>
        </authorList>
    </citation>
    <scope>NUCLEOTIDE SEQUENCE [LARGE SCALE GENOMIC DNA]</scope>
    <source>
        <strain evidence="3 4">K22</strain>
    </source>
</reference>
<keyword evidence="1" id="KW-0328">Glycosyltransferase</keyword>
<evidence type="ECO:0000256" key="2">
    <source>
        <dbReference type="ARBA" id="ARBA00022679"/>
    </source>
</evidence>
<dbReference type="InterPro" id="IPR051199">
    <property type="entry name" value="LPS_LOS_Heptosyltrfase"/>
</dbReference>
<dbReference type="InterPro" id="IPR002201">
    <property type="entry name" value="Glyco_trans_9"/>
</dbReference>
<gene>
    <name evidence="3" type="ORF">PYK22_01080</name>
</gene>
<evidence type="ECO:0000256" key="1">
    <source>
        <dbReference type="ARBA" id="ARBA00022676"/>
    </source>
</evidence>
<dbReference type="Pfam" id="PF01075">
    <property type="entry name" value="Glyco_transf_9"/>
    <property type="match status" value="1"/>
</dbReference>
<reference evidence="3 4" key="1">
    <citation type="submission" date="2013-12" db="EMBL/GenBank/DDBJ databases">
        <authorList>
            <person name="Stott M."/>
        </authorList>
    </citation>
    <scope>NUCLEOTIDE SEQUENCE [LARGE SCALE GENOMIC DNA]</scope>
    <source>
        <strain evidence="3 4">K22</strain>
    </source>
</reference>
<proteinExistence type="predicted"/>
<dbReference type="SUPFAM" id="SSF53756">
    <property type="entry name" value="UDP-Glycosyltransferase/glycogen phosphorylase"/>
    <property type="match status" value="1"/>
</dbReference>
<dbReference type="CDD" id="cd03789">
    <property type="entry name" value="GT9_LPS_heptosyltransferase"/>
    <property type="match status" value="1"/>
</dbReference>
<protein>
    <submittedName>
        <fullName evidence="3">ADP-heptose:LPS heptosyltransferase</fullName>
    </submittedName>
</protein>
<organism evidence="3 4">
    <name type="scientific">Pyrinomonas methylaliphatogenes</name>
    <dbReference type="NCBI Taxonomy" id="454194"/>
    <lineage>
        <taxon>Bacteria</taxon>
        <taxon>Pseudomonadati</taxon>
        <taxon>Acidobacteriota</taxon>
        <taxon>Blastocatellia</taxon>
        <taxon>Blastocatellales</taxon>
        <taxon>Pyrinomonadaceae</taxon>
        <taxon>Pyrinomonas</taxon>
    </lineage>
</organism>
<dbReference type="EMBL" id="CBXV010000004">
    <property type="protein sequence ID" value="CDM65082.1"/>
    <property type="molecule type" value="Genomic_DNA"/>
</dbReference>
<dbReference type="Gene3D" id="3.40.50.2000">
    <property type="entry name" value="Glycogen Phosphorylase B"/>
    <property type="match status" value="2"/>
</dbReference>
<accession>A0A0B6WWI2</accession>
<name>A0A0B6WWI2_9BACT</name>
<dbReference type="GO" id="GO:0005829">
    <property type="term" value="C:cytosol"/>
    <property type="evidence" value="ECO:0007669"/>
    <property type="project" value="TreeGrafter"/>
</dbReference>
<dbReference type="GO" id="GO:0008713">
    <property type="term" value="F:ADP-heptose-lipopolysaccharide heptosyltransferase activity"/>
    <property type="evidence" value="ECO:0007669"/>
    <property type="project" value="TreeGrafter"/>
</dbReference>
<keyword evidence="2 3" id="KW-0808">Transferase</keyword>
<dbReference type="PANTHER" id="PTHR30160:SF1">
    <property type="entry name" value="LIPOPOLYSACCHARIDE 1,2-N-ACETYLGLUCOSAMINETRANSFERASE-RELATED"/>
    <property type="match status" value="1"/>
</dbReference>
<dbReference type="PANTHER" id="PTHR30160">
    <property type="entry name" value="TETRAACYLDISACCHARIDE 4'-KINASE-RELATED"/>
    <property type="match status" value="1"/>
</dbReference>
<keyword evidence="4" id="KW-1185">Reference proteome</keyword>
<dbReference type="AlphaFoldDB" id="A0A0B6WWI2"/>
<sequence>MSLCYPVRLMKFIVRHKLRWLTSPSVALAFGESFFRLLGMRCKGREIDLLSQVKRVLIVRLDEIGDVVMTTPFLRELRRNLPDAWMTLVVKPAVYNLVERCPYVDEVLTYDWSVAWTKRASLVKVTRHSRAIRLALKRLWWRNFDLAILPRFDIDYYHGNFLAYFSLARWRVGYSEDVTEDKRIVNKGSDRLLTHPVKVSNHIHEVERNLDLIRFLGGTVGSSRLETWLSTEDERVAENVLTSNGVNPVKDTVIAFCLGAGQAKRIWPVDRFIKVARWVKEKYSAMIIVIGGKDESGLGHRLRQEIGENVVNMAGRTTLRETTALLKRCVLYVGNDTGPMHIAAAVGTPVVGIFCHPLDGDPLHSNSPARFGPWKVFSCIVQPHVPMSPCSDACMDYKPHCILNVSVEQVCEAISIQLDTVLKKRRERIQENSL</sequence>
<evidence type="ECO:0000313" key="4">
    <source>
        <dbReference type="Proteomes" id="UP000031518"/>
    </source>
</evidence>
<evidence type="ECO:0000313" key="3">
    <source>
        <dbReference type="EMBL" id="CDM65082.1"/>
    </source>
</evidence>
<dbReference type="GO" id="GO:0009244">
    <property type="term" value="P:lipopolysaccharide core region biosynthetic process"/>
    <property type="evidence" value="ECO:0007669"/>
    <property type="project" value="TreeGrafter"/>
</dbReference>
<dbReference type="Proteomes" id="UP000031518">
    <property type="component" value="Unassembled WGS sequence"/>
</dbReference>